<proteinExistence type="predicted"/>
<dbReference type="InterPro" id="IPR000014">
    <property type="entry name" value="PAS"/>
</dbReference>
<dbReference type="PROSITE" id="PS50112">
    <property type="entry name" value="PAS"/>
    <property type="match status" value="1"/>
</dbReference>
<dbReference type="InterPro" id="IPR035965">
    <property type="entry name" value="PAS-like_dom_sf"/>
</dbReference>
<organism evidence="3 4">
    <name type="scientific">Candidatus Nitrospira nitrosa</name>
    <dbReference type="NCBI Taxonomy" id="1742972"/>
    <lineage>
        <taxon>Bacteria</taxon>
        <taxon>Pseudomonadati</taxon>
        <taxon>Nitrospirota</taxon>
        <taxon>Nitrospiria</taxon>
        <taxon>Nitrospirales</taxon>
        <taxon>Nitrospiraceae</taxon>
        <taxon>Nitrospira</taxon>
    </lineage>
</organism>
<evidence type="ECO:0000313" key="4">
    <source>
        <dbReference type="Proteomes" id="UP000199032"/>
    </source>
</evidence>
<dbReference type="Proteomes" id="UP000199032">
    <property type="component" value="Unassembled WGS sequence"/>
</dbReference>
<dbReference type="SUPFAM" id="SSF55785">
    <property type="entry name" value="PYP-like sensor domain (PAS domain)"/>
    <property type="match status" value="1"/>
</dbReference>
<keyword evidence="4" id="KW-1185">Reference proteome</keyword>
<dbReference type="AlphaFoldDB" id="A0A0S4L8X3"/>
<gene>
    <name evidence="3" type="ORF">COMA1_11538</name>
</gene>
<feature type="domain" description="PAC" evidence="2">
    <location>
        <begin position="1"/>
        <end position="33"/>
    </location>
</feature>
<sequence length="154" mass="17036">MAPLRQVEEQSTFHIAVVQDITERRRAEQNLTTCNATLEQEVSRRTQEGVESRQRLQAILDGTSDTVFVKDIEGRSLLLNHAAGRCVGTVQEEVIGHDNRVIFSAADTQAMMAADRKIITSGATMTYEDSATTADGGKDHSFRPKDLSWTTKVV</sequence>
<feature type="domain" description="PAS" evidence="1">
    <location>
        <begin position="52"/>
        <end position="122"/>
    </location>
</feature>
<reference evidence="3 4" key="1">
    <citation type="submission" date="2015-10" db="EMBL/GenBank/DDBJ databases">
        <authorList>
            <person name="Gilbert D.G."/>
        </authorList>
    </citation>
    <scope>NUCLEOTIDE SEQUENCE [LARGE SCALE GENOMIC DNA]</scope>
    <source>
        <strain evidence="3">COMA1</strain>
    </source>
</reference>
<dbReference type="InterPro" id="IPR000700">
    <property type="entry name" value="PAS-assoc_C"/>
</dbReference>
<evidence type="ECO:0008006" key="5">
    <source>
        <dbReference type="Google" id="ProtNLM"/>
    </source>
</evidence>
<dbReference type="Gene3D" id="3.30.450.20">
    <property type="entry name" value="PAS domain"/>
    <property type="match status" value="2"/>
</dbReference>
<evidence type="ECO:0000259" key="2">
    <source>
        <dbReference type="PROSITE" id="PS50113"/>
    </source>
</evidence>
<name>A0A0S4L8X3_9BACT</name>
<accession>A0A0S4L8X3</accession>
<dbReference type="EMBL" id="CZQA01000001">
    <property type="protein sequence ID" value="CUS34135.1"/>
    <property type="molecule type" value="Genomic_DNA"/>
</dbReference>
<dbReference type="NCBIfam" id="TIGR00229">
    <property type="entry name" value="sensory_box"/>
    <property type="match status" value="1"/>
</dbReference>
<dbReference type="STRING" id="1742972.COMA1_11538"/>
<evidence type="ECO:0000313" key="3">
    <source>
        <dbReference type="EMBL" id="CUS34135.1"/>
    </source>
</evidence>
<protein>
    <recommendedName>
        <fullName evidence="5">PAS domain-containing protein</fullName>
    </recommendedName>
</protein>
<dbReference type="InterPro" id="IPR013656">
    <property type="entry name" value="PAS_4"/>
</dbReference>
<dbReference type="SMART" id="SM00091">
    <property type="entry name" value="PAS"/>
    <property type="match status" value="1"/>
</dbReference>
<dbReference type="Pfam" id="PF08448">
    <property type="entry name" value="PAS_4"/>
    <property type="match status" value="1"/>
</dbReference>
<dbReference type="RefSeq" id="WP_176697913.1">
    <property type="nucleotide sequence ID" value="NZ_CZQA01000001.1"/>
</dbReference>
<dbReference type="PROSITE" id="PS50113">
    <property type="entry name" value="PAC"/>
    <property type="match status" value="1"/>
</dbReference>
<evidence type="ECO:0000259" key="1">
    <source>
        <dbReference type="PROSITE" id="PS50112"/>
    </source>
</evidence>